<proteinExistence type="predicted"/>
<dbReference type="EMBL" id="CP001687">
    <property type="protein sequence ID" value="ACV12812.1"/>
    <property type="molecule type" value="Genomic_DNA"/>
</dbReference>
<evidence type="ECO:0000313" key="2">
    <source>
        <dbReference type="Proteomes" id="UP000002071"/>
    </source>
</evidence>
<dbReference type="KEGG" id="hut:Huta_2651"/>
<dbReference type="AlphaFoldDB" id="C7NQ86"/>
<reference evidence="1 2" key="1">
    <citation type="journal article" date="2009" name="Stand. Genomic Sci.">
        <title>Complete genome sequence of Halorhabdus utahensis type strain (AX-2).</title>
        <authorList>
            <person name="Anderson I."/>
            <person name="Tindall B.J."/>
            <person name="Pomrenke H."/>
            <person name="Goker M."/>
            <person name="Lapidus A."/>
            <person name="Nolan M."/>
            <person name="Copeland A."/>
            <person name="Glavina Del Rio T."/>
            <person name="Chen F."/>
            <person name="Tice H."/>
            <person name="Cheng J.F."/>
            <person name="Lucas S."/>
            <person name="Chertkov O."/>
            <person name="Bruce D."/>
            <person name="Brettin T."/>
            <person name="Detter J.C."/>
            <person name="Han C."/>
            <person name="Goodwin L."/>
            <person name="Land M."/>
            <person name="Hauser L."/>
            <person name="Chang Y.J."/>
            <person name="Jeffries C.D."/>
            <person name="Pitluck S."/>
            <person name="Pati A."/>
            <person name="Mavromatis K."/>
            <person name="Ivanova N."/>
            <person name="Ovchinnikova G."/>
            <person name="Chen A."/>
            <person name="Palaniappan K."/>
            <person name="Chain P."/>
            <person name="Rohde M."/>
            <person name="Bristow J."/>
            <person name="Eisen J.A."/>
            <person name="Markowitz V."/>
            <person name="Hugenholtz P."/>
            <person name="Kyrpides N.C."/>
            <person name="Klenk H.P."/>
        </authorList>
    </citation>
    <scope>NUCLEOTIDE SEQUENCE [LARGE SCALE GENOMIC DNA]</scope>
    <source>
        <strain evidence="2">DSM 12940 / JCM 11049 / AX-2</strain>
    </source>
</reference>
<evidence type="ECO:0000313" key="1">
    <source>
        <dbReference type="EMBL" id="ACV12812.1"/>
    </source>
</evidence>
<keyword evidence="2" id="KW-1185">Reference proteome</keyword>
<sequence length="80" mass="9138">MVKNLINSAMSRYTYMMKIKPSSQQLLLVSSKTTHFLPQCNPIVYQSMLSYIQKNSGTLTNSRFITSFKQIEATRAIVNT</sequence>
<organism evidence="1 2">
    <name type="scientific">Halorhabdus utahensis (strain DSM 12940 / JCM 11049 / AX-2)</name>
    <dbReference type="NCBI Taxonomy" id="519442"/>
    <lineage>
        <taxon>Archaea</taxon>
        <taxon>Methanobacteriati</taxon>
        <taxon>Methanobacteriota</taxon>
        <taxon>Stenosarchaea group</taxon>
        <taxon>Halobacteria</taxon>
        <taxon>Halobacteriales</taxon>
        <taxon>Haloarculaceae</taxon>
        <taxon>Halorhabdus</taxon>
    </lineage>
</organism>
<dbReference type="STRING" id="519442.Huta_2651"/>
<name>C7NQ86_HALUD</name>
<dbReference type="HOGENOM" id="CLU_2581336_0_0_2"/>
<gene>
    <name evidence="1" type="ordered locus">Huta_2651</name>
</gene>
<protein>
    <submittedName>
        <fullName evidence="1">Uncharacterized protein</fullName>
    </submittedName>
</protein>
<dbReference type="Proteomes" id="UP000002071">
    <property type="component" value="Chromosome"/>
</dbReference>
<accession>C7NQ86</accession>